<protein>
    <submittedName>
        <fullName evidence="2">Uncharacterized protein</fullName>
    </submittedName>
</protein>
<name>A0AA39EZ85_9HYME</name>
<evidence type="ECO:0000313" key="3">
    <source>
        <dbReference type="Proteomes" id="UP001168990"/>
    </source>
</evidence>
<evidence type="ECO:0000256" key="1">
    <source>
        <dbReference type="SAM" id="MobiDB-lite"/>
    </source>
</evidence>
<dbReference type="EMBL" id="JAQQBS010001423">
    <property type="protein sequence ID" value="KAK0160442.1"/>
    <property type="molecule type" value="Genomic_DNA"/>
</dbReference>
<comment type="caution">
    <text evidence="2">The sequence shown here is derived from an EMBL/GenBank/DDBJ whole genome shotgun (WGS) entry which is preliminary data.</text>
</comment>
<gene>
    <name evidence="2" type="ORF">PV328_007852</name>
</gene>
<reference evidence="2" key="1">
    <citation type="journal article" date="2023" name="bioRxiv">
        <title>Scaffold-level genome assemblies of two parasitoid biocontrol wasps reveal the parthenogenesis mechanism and an associated novel virus.</title>
        <authorList>
            <person name="Inwood S."/>
            <person name="Skelly J."/>
            <person name="Guhlin J."/>
            <person name="Harrop T."/>
            <person name="Goldson S."/>
            <person name="Dearden P."/>
        </authorList>
    </citation>
    <scope>NUCLEOTIDE SEQUENCE</scope>
    <source>
        <strain evidence="2">Irish</strain>
        <tissue evidence="2">Whole body</tissue>
    </source>
</reference>
<organism evidence="2 3">
    <name type="scientific">Microctonus aethiopoides</name>
    <dbReference type="NCBI Taxonomy" id="144406"/>
    <lineage>
        <taxon>Eukaryota</taxon>
        <taxon>Metazoa</taxon>
        <taxon>Ecdysozoa</taxon>
        <taxon>Arthropoda</taxon>
        <taxon>Hexapoda</taxon>
        <taxon>Insecta</taxon>
        <taxon>Pterygota</taxon>
        <taxon>Neoptera</taxon>
        <taxon>Endopterygota</taxon>
        <taxon>Hymenoptera</taxon>
        <taxon>Apocrita</taxon>
        <taxon>Ichneumonoidea</taxon>
        <taxon>Braconidae</taxon>
        <taxon>Euphorinae</taxon>
        <taxon>Microctonus</taxon>
    </lineage>
</organism>
<proteinExistence type="predicted"/>
<keyword evidence="3" id="KW-1185">Reference proteome</keyword>
<dbReference type="Proteomes" id="UP001168990">
    <property type="component" value="Unassembled WGS sequence"/>
</dbReference>
<feature type="region of interest" description="Disordered" evidence="1">
    <location>
        <begin position="1"/>
        <end position="70"/>
    </location>
</feature>
<feature type="compositionally biased region" description="Basic residues" evidence="1">
    <location>
        <begin position="58"/>
        <end position="70"/>
    </location>
</feature>
<accession>A0AA39EZ85</accession>
<dbReference type="AlphaFoldDB" id="A0AA39EZ85"/>
<reference evidence="2" key="2">
    <citation type="submission" date="2023-03" db="EMBL/GenBank/DDBJ databases">
        <authorList>
            <person name="Inwood S.N."/>
            <person name="Skelly J.G."/>
            <person name="Guhlin J."/>
            <person name="Harrop T.W.R."/>
            <person name="Goldson S.G."/>
            <person name="Dearden P.K."/>
        </authorList>
    </citation>
    <scope>NUCLEOTIDE SEQUENCE</scope>
    <source>
        <strain evidence="2">Irish</strain>
        <tissue evidence="2">Whole body</tissue>
    </source>
</reference>
<evidence type="ECO:0000313" key="2">
    <source>
        <dbReference type="EMBL" id="KAK0160442.1"/>
    </source>
</evidence>
<sequence>MSQNQDEPIIKTEPQEYQDMVTEHPNEHTGTPIPEPASIPEPRSILEPTAIPVLTPNKPKRKRNSRNHRKRSYYYDDGEFLWKVTRKNGQENLFKKICPTRVKAETTE</sequence>